<dbReference type="EMBL" id="JAAGRN010000001">
    <property type="protein sequence ID" value="NDY82063.1"/>
    <property type="molecule type" value="Genomic_DNA"/>
</dbReference>
<evidence type="ECO:0000256" key="4">
    <source>
        <dbReference type="ARBA" id="ARBA00022475"/>
    </source>
</evidence>
<evidence type="ECO:0000256" key="8">
    <source>
        <dbReference type="SAM" id="Phobius"/>
    </source>
</evidence>
<comment type="similarity">
    <text evidence="2">Belongs to the AzlC family.</text>
</comment>
<feature type="transmembrane region" description="Helical" evidence="8">
    <location>
        <begin position="199"/>
        <end position="216"/>
    </location>
</feature>
<evidence type="ECO:0000256" key="5">
    <source>
        <dbReference type="ARBA" id="ARBA00022692"/>
    </source>
</evidence>
<evidence type="ECO:0000256" key="6">
    <source>
        <dbReference type="ARBA" id="ARBA00022989"/>
    </source>
</evidence>
<evidence type="ECO:0000313" key="9">
    <source>
        <dbReference type="EMBL" id="NDY82063.1"/>
    </source>
</evidence>
<dbReference type="PANTHER" id="PTHR34979">
    <property type="entry name" value="INNER MEMBRANE PROTEIN YGAZ"/>
    <property type="match status" value="1"/>
</dbReference>
<keyword evidence="3" id="KW-0813">Transport</keyword>
<feature type="transmembrane region" description="Helical" evidence="8">
    <location>
        <begin position="20"/>
        <end position="37"/>
    </location>
</feature>
<dbReference type="InterPro" id="IPR011606">
    <property type="entry name" value="Brnchd-chn_aa_trnsp_permease"/>
</dbReference>
<organism evidence="9">
    <name type="scientific">Sheuella amnicola</name>
    <dbReference type="NCBI Taxonomy" id="2707330"/>
    <lineage>
        <taxon>Bacteria</taxon>
        <taxon>Pseudomonadati</taxon>
        <taxon>Pseudomonadota</taxon>
        <taxon>Betaproteobacteria</taxon>
        <taxon>Burkholderiales</taxon>
        <taxon>Alcaligenaceae</taxon>
        <taxon>Sheuella</taxon>
    </lineage>
</organism>
<dbReference type="RefSeq" id="WP_163651342.1">
    <property type="nucleotide sequence ID" value="NZ_JAAGRN010000001.1"/>
</dbReference>
<comment type="caution">
    <text evidence="9">The sequence shown here is derived from an EMBL/GenBank/DDBJ whole genome shotgun (WGS) entry which is preliminary data.</text>
</comment>
<sequence>MTQPSPNETIQSELLRGFRNSLPLIVGFLPFAIVLGAQAIQKGLTAFEITLMTAMSFAGGSDIASIQVWTWPPQVLLIALITFLINSRYILMSASITPYIQHLPKRKTLPMLFLLSDVMWVMSVADSNKRQSKGMKFGFSVPYYVGSALTFYFTWVSFTAIGATLGPMLGNLKSYGFDMTIPAVFLVMLRGMWKGWKKARPWLVSLIVAVLTYKLIPGPWYVIAGTTCGLISAYFWTEST</sequence>
<comment type="subcellular location">
    <subcellularLocation>
        <location evidence="1">Cell membrane</location>
        <topology evidence="1">Multi-pass membrane protein</topology>
    </subcellularLocation>
</comment>
<dbReference type="Pfam" id="PF03591">
    <property type="entry name" value="AzlC"/>
    <property type="match status" value="1"/>
</dbReference>
<dbReference type="GO" id="GO:1903785">
    <property type="term" value="P:L-valine transmembrane transport"/>
    <property type="evidence" value="ECO:0007669"/>
    <property type="project" value="TreeGrafter"/>
</dbReference>
<proteinExistence type="inferred from homology"/>
<dbReference type="AlphaFoldDB" id="A0A6B2QVW7"/>
<accession>A0A6B2QVW7</accession>
<dbReference type="GO" id="GO:0005886">
    <property type="term" value="C:plasma membrane"/>
    <property type="evidence" value="ECO:0007669"/>
    <property type="project" value="UniProtKB-SubCell"/>
</dbReference>
<evidence type="ECO:0000256" key="7">
    <source>
        <dbReference type="ARBA" id="ARBA00023136"/>
    </source>
</evidence>
<dbReference type="PANTHER" id="PTHR34979:SF1">
    <property type="entry name" value="INNER MEMBRANE PROTEIN YGAZ"/>
    <property type="match status" value="1"/>
</dbReference>
<keyword evidence="4" id="KW-1003">Cell membrane</keyword>
<evidence type="ECO:0000256" key="1">
    <source>
        <dbReference type="ARBA" id="ARBA00004651"/>
    </source>
</evidence>
<gene>
    <name evidence="9" type="ORF">G3I67_02355</name>
</gene>
<name>A0A6B2QVW7_9BURK</name>
<reference evidence="9" key="1">
    <citation type="submission" date="2020-02" db="EMBL/GenBank/DDBJ databases">
        <authorList>
            <person name="Chen W.-M."/>
        </authorList>
    </citation>
    <scope>NUCLEOTIDE SEQUENCE</scope>
    <source>
        <strain evidence="9">NBD-18</strain>
    </source>
</reference>
<evidence type="ECO:0000256" key="2">
    <source>
        <dbReference type="ARBA" id="ARBA00010735"/>
    </source>
</evidence>
<keyword evidence="6 8" id="KW-1133">Transmembrane helix</keyword>
<feature type="transmembrane region" description="Helical" evidence="8">
    <location>
        <begin position="145"/>
        <end position="163"/>
    </location>
</feature>
<evidence type="ECO:0000256" key="3">
    <source>
        <dbReference type="ARBA" id="ARBA00022448"/>
    </source>
</evidence>
<keyword evidence="5 8" id="KW-0812">Transmembrane</keyword>
<keyword evidence="7 8" id="KW-0472">Membrane</keyword>
<feature type="transmembrane region" description="Helical" evidence="8">
    <location>
        <begin position="175"/>
        <end position="193"/>
    </location>
</feature>
<protein>
    <submittedName>
        <fullName evidence="9">AzlC family ABC transporter permease</fullName>
    </submittedName>
</protein>